<reference evidence="4" key="1">
    <citation type="journal article" date="2022" name="bioRxiv">
        <title>Thiovibrio frasassiensisgen. nov., sp. nov., an autotrophic, elemental sulfur disproportionating bacterium isolated from sulfidic karst sediment, and proposal of Thiovibrionaceae fam. nov.</title>
        <authorList>
            <person name="Aronson H."/>
            <person name="Thomas C."/>
            <person name="Bhattacharyya M."/>
            <person name="Eckstein S."/>
            <person name="Jensen S."/>
            <person name="Barco R."/>
            <person name="Macalady J."/>
            <person name="Amend J."/>
        </authorList>
    </citation>
    <scope>NUCLEOTIDE SEQUENCE</scope>
    <source>
        <strain evidence="4">RS19-109</strain>
    </source>
</reference>
<dbReference type="Pfam" id="PF01066">
    <property type="entry name" value="CDP-OH_P_transf"/>
    <property type="match status" value="1"/>
</dbReference>
<dbReference type="InterPro" id="IPR048254">
    <property type="entry name" value="CDP_ALCOHOL_P_TRANSF_CS"/>
</dbReference>
<feature type="transmembrane region" description="Helical" evidence="3">
    <location>
        <begin position="34"/>
        <end position="52"/>
    </location>
</feature>
<dbReference type="Gene3D" id="1.20.120.1760">
    <property type="match status" value="1"/>
</dbReference>
<dbReference type="InterPro" id="IPR000462">
    <property type="entry name" value="CDP-OH_P_trans"/>
</dbReference>
<keyword evidence="3" id="KW-1133">Transmembrane helix</keyword>
<feature type="transmembrane region" description="Helical" evidence="3">
    <location>
        <begin position="95"/>
        <end position="112"/>
    </location>
</feature>
<comment type="similarity">
    <text evidence="2">Belongs to the CDP-alcohol phosphatidyltransferase class-I family.</text>
</comment>
<keyword evidence="3" id="KW-0812">Transmembrane</keyword>
<feature type="transmembrane region" description="Helical" evidence="3">
    <location>
        <begin position="124"/>
        <end position="143"/>
    </location>
</feature>
<protein>
    <submittedName>
        <fullName evidence="4">CDP-alcohol phosphatidyltransferase family protein</fullName>
    </submittedName>
</protein>
<dbReference type="RefSeq" id="WP_307631991.1">
    <property type="nucleotide sequence ID" value="NZ_JAPHEH010000001.1"/>
</dbReference>
<evidence type="ECO:0000256" key="3">
    <source>
        <dbReference type="SAM" id="Phobius"/>
    </source>
</evidence>
<dbReference type="AlphaFoldDB" id="A0A9X4RKV9"/>
<proteinExistence type="inferred from homology"/>
<gene>
    <name evidence="4" type="ORF">OLX77_02425</name>
</gene>
<evidence type="ECO:0000313" key="4">
    <source>
        <dbReference type="EMBL" id="MDG4475014.1"/>
    </source>
</evidence>
<dbReference type="GO" id="GO:0016780">
    <property type="term" value="F:phosphotransferase activity, for other substituted phosphate groups"/>
    <property type="evidence" value="ECO:0007669"/>
    <property type="project" value="InterPro"/>
</dbReference>
<feature type="transmembrane region" description="Helical" evidence="3">
    <location>
        <begin position="72"/>
        <end position="89"/>
    </location>
</feature>
<dbReference type="EMBL" id="JAPHEH010000001">
    <property type="protein sequence ID" value="MDG4475014.1"/>
    <property type="molecule type" value="Genomic_DNA"/>
</dbReference>
<evidence type="ECO:0000313" key="5">
    <source>
        <dbReference type="Proteomes" id="UP001154240"/>
    </source>
</evidence>
<evidence type="ECO:0000256" key="1">
    <source>
        <dbReference type="ARBA" id="ARBA00022679"/>
    </source>
</evidence>
<dbReference type="Proteomes" id="UP001154240">
    <property type="component" value="Unassembled WGS sequence"/>
</dbReference>
<sequence length="189" mass="21029">MTKRALTIPDLLSILRILIAPLLLVAGLTGQTELFLFLFLLSLVSDGLDGFLARRFHQVSQWGAQLDSWGDLATYLAAPVGVWLLWPTIVHQELIFILLGLGSFLLPILLGFCKFGRLTSYHTWAAKTAAILLGVSAPLLLLGGPPYPFRAAIIVFLLAEVEEVAITLRLKRWRTNIPSFWHCCRLPPE</sequence>
<accession>A0A9X4RKV9</accession>
<comment type="caution">
    <text evidence="4">The sequence shown here is derived from an EMBL/GenBank/DDBJ whole genome shotgun (WGS) entry which is preliminary data.</text>
</comment>
<organism evidence="4 5">
    <name type="scientific">Thiovibrio frasassiensis</name>
    <dbReference type="NCBI Taxonomy" id="2984131"/>
    <lineage>
        <taxon>Bacteria</taxon>
        <taxon>Pseudomonadati</taxon>
        <taxon>Thermodesulfobacteriota</taxon>
        <taxon>Desulfobulbia</taxon>
        <taxon>Desulfobulbales</taxon>
        <taxon>Thiovibrionaceae</taxon>
        <taxon>Thiovibrio</taxon>
    </lineage>
</organism>
<dbReference type="PROSITE" id="PS00379">
    <property type="entry name" value="CDP_ALCOHOL_P_TRANSF"/>
    <property type="match status" value="1"/>
</dbReference>
<keyword evidence="5" id="KW-1185">Reference proteome</keyword>
<keyword evidence="1 2" id="KW-0808">Transferase</keyword>
<keyword evidence="3" id="KW-0472">Membrane</keyword>
<dbReference type="InterPro" id="IPR043130">
    <property type="entry name" value="CDP-OH_PTrfase_TM_dom"/>
</dbReference>
<dbReference type="GO" id="GO:0008654">
    <property type="term" value="P:phospholipid biosynthetic process"/>
    <property type="evidence" value="ECO:0007669"/>
    <property type="project" value="InterPro"/>
</dbReference>
<evidence type="ECO:0000256" key="2">
    <source>
        <dbReference type="RuleBase" id="RU003750"/>
    </source>
</evidence>
<reference evidence="4" key="2">
    <citation type="submission" date="2022-10" db="EMBL/GenBank/DDBJ databases">
        <authorList>
            <person name="Aronson H.S."/>
        </authorList>
    </citation>
    <scope>NUCLEOTIDE SEQUENCE</scope>
    <source>
        <strain evidence="4">RS19-109</strain>
    </source>
</reference>
<feature type="transmembrane region" description="Helical" evidence="3">
    <location>
        <begin position="12"/>
        <end position="28"/>
    </location>
</feature>
<name>A0A9X4RKV9_9BACT</name>
<dbReference type="GO" id="GO:0016020">
    <property type="term" value="C:membrane"/>
    <property type="evidence" value="ECO:0007669"/>
    <property type="project" value="InterPro"/>
</dbReference>